<dbReference type="Proteomes" id="UP000677244">
    <property type="component" value="Unassembled WGS sequence"/>
</dbReference>
<dbReference type="RefSeq" id="WP_209138600.1">
    <property type="nucleotide sequence ID" value="NZ_JAGHKO010000001.1"/>
</dbReference>
<evidence type="ECO:0000313" key="2">
    <source>
        <dbReference type="Proteomes" id="UP000677244"/>
    </source>
</evidence>
<comment type="caution">
    <text evidence="1">The sequence shown here is derived from an EMBL/GenBank/DDBJ whole genome shotgun (WGS) entry which is preliminary data.</text>
</comment>
<proteinExistence type="predicted"/>
<protein>
    <submittedName>
        <fullName evidence="1">Uncharacterized protein</fullName>
    </submittedName>
</protein>
<sequence>MSNTTSDSSEFHAVSSFGIPERLYFALLGNIVSGNIADGMYAHITLNSSLAISVKINEVTAIEIPNDTSADTLLISYCADKEWYDFLLSMNVSNENVSVDFNGAD</sequence>
<reference evidence="1 2" key="1">
    <citation type="submission" date="2021-03" db="EMBL/GenBank/DDBJ databases">
        <title>Assistant Professor.</title>
        <authorList>
            <person name="Huq M.A."/>
        </authorList>
    </citation>
    <scope>NUCLEOTIDE SEQUENCE [LARGE SCALE GENOMIC DNA]</scope>
    <source>
        <strain evidence="1 2">MAH-29</strain>
    </source>
</reference>
<evidence type="ECO:0000313" key="1">
    <source>
        <dbReference type="EMBL" id="MBO9200560.1"/>
    </source>
</evidence>
<dbReference type="EMBL" id="JAGHKO010000001">
    <property type="protein sequence ID" value="MBO9200560.1"/>
    <property type="molecule type" value="Genomic_DNA"/>
</dbReference>
<accession>A0ABS3YSZ8</accession>
<organism evidence="1 2">
    <name type="scientific">Niastella soli</name>
    <dbReference type="NCBI Taxonomy" id="2821487"/>
    <lineage>
        <taxon>Bacteria</taxon>
        <taxon>Pseudomonadati</taxon>
        <taxon>Bacteroidota</taxon>
        <taxon>Chitinophagia</taxon>
        <taxon>Chitinophagales</taxon>
        <taxon>Chitinophagaceae</taxon>
        <taxon>Niastella</taxon>
    </lineage>
</organism>
<name>A0ABS3YSZ8_9BACT</name>
<gene>
    <name evidence="1" type="ORF">J7I42_09825</name>
</gene>
<keyword evidence="2" id="KW-1185">Reference proteome</keyword>